<accession>A0A4P9W1T0</accession>
<dbReference type="SUPFAM" id="SSF52047">
    <property type="entry name" value="RNI-like"/>
    <property type="match status" value="1"/>
</dbReference>
<dbReference type="Proteomes" id="UP000269721">
    <property type="component" value="Unassembled WGS sequence"/>
</dbReference>
<name>A0A4P9W1T0_9FUNG</name>
<organism evidence="2 3">
    <name type="scientific">Blyttiomyces helicus</name>
    <dbReference type="NCBI Taxonomy" id="388810"/>
    <lineage>
        <taxon>Eukaryota</taxon>
        <taxon>Fungi</taxon>
        <taxon>Fungi incertae sedis</taxon>
        <taxon>Chytridiomycota</taxon>
        <taxon>Chytridiomycota incertae sedis</taxon>
        <taxon>Chytridiomycetes</taxon>
        <taxon>Chytridiomycetes incertae sedis</taxon>
        <taxon>Blyttiomyces</taxon>
    </lineage>
</organism>
<sequence length="243" mass="26687">MAVASILTFESGIYPLRLTTISDPTSSCISTGRSAWRSRSEREVNGRCESVIQGATQALNLKYLILTSCTALLVHTPALKSVVLLAELENFEELFLSLLEACPPLDELDICGNRINSSKFDLLRRHRPLELFRAEEMEVDVTAATILQYLSLRGGRLRRLVLPRRTWEPHAWEPGVHVWEDGAGDAIAAALVPHVPRLVTLDFTRWPQPSRHLDGASAVRLEEAHEGGAVESGGGETDVDAGA</sequence>
<reference evidence="3" key="1">
    <citation type="journal article" date="2018" name="Nat. Microbiol.">
        <title>Leveraging single-cell genomics to expand the fungal tree of life.</title>
        <authorList>
            <person name="Ahrendt S.R."/>
            <person name="Quandt C.A."/>
            <person name="Ciobanu D."/>
            <person name="Clum A."/>
            <person name="Salamov A."/>
            <person name="Andreopoulos B."/>
            <person name="Cheng J.F."/>
            <person name="Woyke T."/>
            <person name="Pelin A."/>
            <person name="Henrissat B."/>
            <person name="Reynolds N.K."/>
            <person name="Benny G.L."/>
            <person name="Smith M.E."/>
            <person name="James T.Y."/>
            <person name="Grigoriev I.V."/>
        </authorList>
    </citation>
    <scope>NUCLEOTIDE SEQUENCE [LARGE SCALE GENOMIC DNA]</scope>
</reference>
<feature type="region of interest" description="Disordered" evidence="1">
    <location>
        <begin position="224"/>
        <end position="243"/>
    </location>
</feature>
<keyword evidence="3" id="KW-1185">Reference proteome</keyword>
<evidence type="ECO:0000313" key="2">
    <source>
        <dbReference type="EMBL" id="RKO85642.1"/>
    </source>
</evidence>
<dbReference type="EMBL" id="KZ998887">
    <property type="protein sequence ID" value="RKO85642.1"/>
    <property type="molecule type" value="Genomic_DNA"/>
</dbReference>
<gene>
    <name evidence="2" type="ORF">BDK51DRAFT_47789</name>
</gene>
<protein>
    <submittedName>
        <fullName evidence="2">Uncharacterized protein</fullName>
    </submittedName>
</protein>
<proteinExistence type="predicted"/>
<dbReference type="AlphaFoldDB" id="A0A4P9W1T0"/>
<evidence type="ECO:0000256" key="1">
    <source>
        <dbReference type="SAM" id="MobiDB-lite"/>
    </source>
</evidence>
<evidence type="ECO:0000313" key="3">
    <source>
        <dbReference type="Proteomes" id="UP000269721"/>
    </source>
</evidence>